<proteinExistence type="inferred from homology"/>
<dbReference type="AlphaFoldDB" id="A0A1L4A0E0"/>
<dbReference type="PROSITE" id="PS50405">
    <property type="entry name" value="GST_CTER"/>
    <property type="match status" value="1"/>
</dbReference>
<dbReference type="InterPro" id="IPR010987">
    <property type="entry name" value="Glutathione-S-Trfase_C-like"/>
</dbReference>
<feature type="domain" description="GST C-terminal" evidence="4">
    <location>
        <begin position="86"/>
        <end position="207"/>
    </location>
</feature>
<geneLocation type="plasmid" evidence="6">
    <name>phsl1</name>
</geneLocation>
<dbReference type="SUPFAM" id="SSF52833">
    <property type="entry name" value="Thioredoxin-like"/>
    <property type="match status" value="1"/>
</dbReference>
<gene>
    <name evidence="5" type="ORF">BSL82_18070</name>
</gene>
<evidence type="ECO:0000259" key="4">
    <source>
        <dbReference type="PROSITE" id="PS50405"/>
    </source>
</evidence>
<accession>A0A1L4A0E0</accession>
<dbReference type="EMBL" id="CP018222">
    <property type="protein sequence ID" value="API61343.1"/>
    <property type="molecule type" value="Genomic_DNA"/>
</dbReference>
<dbReference type="Pfam" id="PF13409">
    <property type="entry name" value="GST_N_2"/>
    <property type="match status" value="1"/>
</dbReference>
<dbReference type="Gene3D" id="3.40.30.10">
    <property type="entry name" value="Glutaredoxin"/>
    <property type="match status" value="1"/>
</dbReference>
<dbReference type="PANTHER" id="PTHR44051">
    <property type="entry name" value="GLUTATHIONE S-TRANSFERASE-RELATED"/>
    <property type="match status" value="1"/>
</dbReference>
<sequence length="207" mass="23693">MLQLLGRRTSSNVQKVLWLLTELGLPYERQDYGGPFGGNRAADYLRLNPNGVVPTLRDSGTVVWESNTILRYLANKVAATSLYPVDAAARSHCERWMDWQLSTLNPSITPLYITLIRTPHVDRDMGRVAETGRQVRDHFQILDRWLTRNSFLAGNQFTLADIAVGIYAYRWYNLDVDRGADLPQVRGWYERLAQRPAFQNHVMIGLS</sequence>
<dbReference type="SFLD" id="SFLDG00358">
    <property type="entry name" value="Main_(cytGST)"/>
    <property type="match status" value="1"/>
</dbReference>
<dbReference type="SFLD" id="SFLDS00019">
    <property type="entry name" value="Glutathione_Transferase_(cytos"/>
    <property type="match status" value="1"/>
</dbReference>
<dbReference type="RefSeq" id="WP_072598965.1">
    <property type="nucleotide sequence ID" value="NZ_CP018222.1"/>
</dbReference>
<reference evidence="5 6" key="1">
    <citation type="submission" date="2016-11" db="EMBL/GenBank/DDBJ databases">
        <title>Complete Genome Sequence of alachlor-degrading Sphingomonas sp. strain JJ-A5.</title>
        <authorList>
            <person name="Lee H."/>
            <person name="Ka J.-O."/>
        </authorList>
    </citation>
    <scope>NUCLEOTIDE SEQUENCE [LARGE SCALE GENOMIC DNA]</scope>
    <source>
        <strain evidence="5 6">JJ-A5</strain>
        <plasmid evidence="6">phsl1</plasmid>
    </source>
</reference>
<dbReference type="FunFam" id="3.40.30.10:FF:000039">
    <property type="entry name" value="Glutathione S-transferase domain"/>
    <property type="match status" value="1"/>
</dbReference>
<dbReference type="SUPFAM" id="SSF47616">
    <property type="entry name" value="GST C-terminal domain-like"/>
    <property type="match status" value="1"/>
</dbReference>
<evidence type="ECO:0000256" key="1">
    <source>
        <dbReference type="ARBA" id="ARBA00007409"/>
    </source>
</evidence>
<dbReference type="Proteomes" id="UP000182063">
    <property type="component" value="Plasmid pHSL1"/>
</dbReference>
<dbReference type="PROSITE" id="PS50404">
    <property type="entry name" value="GST_NTER"/>
    <property type="match status" value="1"/>
</dbReference>
<keyword evidence="6" id="KW-1185">Reference proteome</keyword>
<dbReference type="KEGG" id="sphj:BSL82_18070"/>
<name>A0A1L4A0E0_9SPHN</name>
<evidence type="ECO:0000313" key="6">
    <source>
        <dbReference type="Proteomes" id="UP000182063"/>
    </source>
</evidence>
<comment type="similarity">
    <text evidence="1">Belongs to the GST superfamily.</text>
</comment>
<evidence type="ECO:0000313" key="5">
    <source>
        <dbReference type="EMBL" id="API61343.1"/>
    </source>
</evidence>
<dbReference type="GO" id="GO:0016740">
    <property type="term" value="F:transferase activity"/>
    <property type="evidence" value="ECO:0007669"/>
    <property type="project" value="UniProtKB-KW"/>
</dbReference>
<dbReference type="SFLD" id="SFLDG01150">
    <property type="entry name" value="Main.1:_Beta-like"/>
    <property type="match status" value="1"/>
</dbReference>
<dbReference type="InterPro" id="IPR004046">
    <property type="entry name" value="GST_C"/>
</dbReference>
<dbReference type="PANTHER" id="PTHR44051:SF19">
    <property type="entry name" value="DISULFIDE-BOND OXIDOREDUCTASE YFCG"/>
    <property type="match status" value="1"/>
</dbReference>
<dbReference type="InterPro" id="IPR004045">
    <property type="entry name" value="Glutathione_S-Trfase_N"/>
</dbReference>
<organism evidence="5 6">
    <name type="scientific">Tardibacter chloracetimidivorans</name>
    <dbReference type="NCBI Taxonomy" id="1921510"/>
    <lineage>
        <taxon>Bacteria</taxon>
        <taxon>Pseudomonadati</taxon>
        <taxon>Pseudomonadota</taxon>
        <taxon>Alphaproteobacteria</taxon>
        <taxon>Sphingomonadales</taxon>
        <taxon>Sphingomonadaceae</taxon>
        <taxon>Tardibacter</taxon>
    </lineage>
</organism>
<keyword evidence="2 5" id="KW-0808">Transferase</keyword>
<dbReference type="CDD" id="cd03047">
    <property type="entry name" value="GST_N_2"/>
    <property type="match status" value="1"/>
</dbReference>
<evidence type="ECO:0000259" key="3">
    <source>
        <dbReference type="PROSITE" id="PS50404"/>
    </source>
</evidence>
<dbReference type="Pfam" id="PF00043">
    <property type="entry name" value="GST_C"/>
    <property type="match status" value="1"/>
</dbReference>
<evidence type="ECO:0000256" key="2">
    <source>
        <dbReference type="ARBA" id="ARBA00022679"/>
    </source>
</evidence>
<dbReference type="Gene3D" id="1.20.1050.10">
    <property type="match status" value="1"/>
</dbReference>
<dbReference type="InterPro" id="IPR036249">
    <property type="entry name" value="Thioredoxin-like_sf"/>
</dbReference>
<dbReference type="InterPro" id="IPR040079">
    <property type="entry name" value="Glutathione_S-Trfase"/>
</dbReference>
<feature type="domain" description="GST N-terminal" evidence="3">
    <location>
        <begin position="1"/>
        <end position="81"/>
    </location>
</feature>
<dbReference type="InterPro" id="IPR036282">
    <property type="entry name" value="Glutathione-S-Trfase_C_sf"/>
</dbReference>
<protein>
    <submittedName>
        <fullName evidence="5">Glutathione S-transferase</fullName>
    </submittedName>
</protein>
<keyword evidence="5" id="KW-0614">Plasmid</keyword>
<dbReference type="OrthoDB" id="9810080at2"/>